<feature type="non-terminal residue" evidence="1">
    <location>
        <position position="1"/>
    </location>
</feature>
<protein>
    <submittedName>
        <fullName evidence="1">4807_t:CDS:1</fullName>
    </submittedName>
</protein>
<evidence type="ECO:0000313" key="2">
    <source>
        <dbReference type="Proteomes" id="UP000789860"/>
    </source>
</evidence>
<sequence>KLLCKEDLRAISSSTPISKEQCQELKGEYLCQTYYNYEVVNKTHSQ</sequence>
<evidence type="ECO:0000313" key="1">
    <source>
        <dbReference type="EMBL" id="CAG8717231.1"/>
    </source>
</evidence>
<keyword evidence="2" id="KW-1185">Reference proteome</keyword>
<reference evidence="1" key="1">
    <citation type="submission" date="2021-06" db="EMBL/GenBank/DDBJ databases">
        <authorList>
            <person name="Kallberg Y."/>
            <person name="Tangrot J."/>
            <person name="Rosling A."/>
        </authorList>
    </citation>
    <scope>NUCLEOTIDE SEQUENCE</scope>
    <source>
        <strain evidence="1">AU212A</strain>
    </source>
</reference>
<organism evidence="1 2">
    <name type="scientific">Scutellospora calospora</name>
    <dbReference type="NCBI Taxonomy" id="85575"/>
    <lineage>
        <taxon>Eukaryota</taxon>
        <taxon>Fungi</taxon>
        <taxon>Fungi incertae sedis</taxon>
        <taxon>Mucoromycota</taxon>
        <taxon>Glomeromycotina</taxon>
        <taxon>Glomeromycetes</taxon>
        <taxon>Diversisporales</taxon>
        <taxon>Gigasporaceae</taxon>
        <taxon>Scutellospora</taxon>
    </lineage>
</organism>
<proteinExistence type="predicted"/>
<name>A0ACA9PNM7_9GLOM</name>
<gene>
    <name evidence="1" type="ORF">SCALOS_LOCUS11109</name>
</gene>
<accession>A0ACA9PNM7</accession>
<dbReference type="EMBL" id="CAJVPM010045787">
    <property type="protein sequence ID" value="CAG8717231.1"/>
    <property type="molecule type" value="Genomic_DNA"/>
</dbReference>
<feature type="non-terminal residue" evidence="1">
    <location>
        <position position="46"/>
    </location>
</feature>
<dbReference type="Proteomes" id="UP000789860">
    <property type="component" value="Unassembled WGS sequence"/>
</dbReference>
<comment type="caution">
    <text evidence="1">The sequence shown here is derived from an EMBL/GenBank/DDBJ whole genome shotgun (WGS) entry which is preliminary data.</text>
</comment>